<evidence type="ECO:0000313" key="1">
    <source>
        <dbReference type="EMBL" id="RFC63217.1"/>
    </source>
</evidence>
<gene>
    <name evidence="1" type="ORF">DY251_21110</name>
</gene>
<protein>
    <submittedName>
        <fullName evidence="1">Uncharacterized protein</fullName>
    </submittedName>
</protein>
<reference evidence="2" key="1">
    <citation type="submission" date="2018-08" db="EMBL/GenBank/DDBJ databases">
        <authorList>
            <person name="Im W.T."/>
        </authorList>
    </citation>
    <scope>NUCLEOTIDE SEQUENCE [LARGE SCALE GENOMIC DNA]</scope>
    <source>
        <strain evidence="2">LA-28</strain>
    </source>
</reference>
<name>A0A371X1Y6_9HYPH</name>
<accession>A0A371X1Y6</accession>
<keyword evidence="2" id="KW-1185">Reference proteome</keyword>
<evidence type="ECO:0000313" key="2">
    <source>
        <dbReference type="Proteomes" id="UP000262379"/>
    </source>
</evidence>
<dbReference type="Proteomes" id="UP000262379">
    <property type="component" value="Unassembled WGS sequence"/>
</dbReference>
<comment type="caution">
    <text evidence="1">The sequence shown here is derived from an EMBL/GenBank/DDBJ whole genome shotgun (WGS) entry which is preliminary data.</text>
</comment>
<organism evidence="1 2">
    <name type="scientific">Mesorhizobium denitrificans</name>
    <dbReference type="NCBI Taxonomy" id="2294114"/>
    <lineage>
        <taxon>Bacteria</taxon>
        <taxon>Pseudomonadati</taxon>
        <taxon>Pseudomonadota</taxon>
        <taxon>Alphaproteobacteria</taxon>
        <taxon>Hyphomicrobiales</taxon>
        <taxon>Phyllobacteriaceae</taxon>
        <taxon>Mesorhizobium</taxon>
    </lineage>
</organism>
<dbReference type="RefSeq" id="WP_116625872.1">
    <property type="nucleotide sequence ID" value="NZ_QURN01000034.1"/>
</dbReference>
<dbReference type="AlphaFoldDB" id="A0A371X1Y6"/>
<sequence>MTYPQTPADLVCEDSRQYLEAYVSLHDGPQRVEQVFIDADKAEYSSPADLMKLLMLAHAAMLLYELPEVGTFRAWYKDKSRSLLLKAVDLAATLQRPAVVN</sequence>
<proteinExistence type="predicted"/>
<dbReference type="EMBL" id="QURN01000034">
    <property type="protein sequence ID" value="RFC63217.1"/>
    <property type="molecule type" value="Genomic_DNA"/>
</dbReference>